<keyword evidence="2" id="KW-1185">Reference proteome</keyword>
<evidence type="ECO:0000313" key="1">
    <source>
        <dbReference type="EMBL" id="GJT96112.1"/>
    </source>
</evidence>
<accession>A0ABQ5I9X6</accession>
<reference evidence="1" key="2">
    <citation type="submission" date="2022-01" db="EMBL/GenBank/DDBJ databases">
        <authorList>
            <person name="Yamashiro T."/>
            <person name="Shiraishi A."/>
            <person name="Satake H."/>
            <person name="Nakayama K."/>
        </authorList>
    </citation>
    <scope>NUCLEOTIDE SEQUENCE</scope>
</reference>
<evidence type="ECO:0000313" key="2">
    <source>
        <dbReference type="Proteomes" id="UP001151760"/>
    </source>
</evidence>
<organism evidence="1 2">
    <name type="scientific">Tanacetum coccineum</name>
    <dbReference type="NCBI Taxonomy" id="301880"/>
    <lineage>
        <taxon>Eukaryota</taxon>
        <taxon>Viridiplantae</taxon>
        <taxon>Streptophyta</taxon>
        <taxon>Embryophyta</taxon>
        <taxon>Tracheophyta</taxon>
        <taxon>Spermatophyta</taxon>
        <taxon>Magnoliopsida</taxon>
        <taxon>eudicotyledons</taxon>
        <taxon>Gunneridae</taxon>
        <taxon>Pentapetalae</taxon>
        <taxon>asterids</taxon>
        <taxon>campanulids</taxon>
        <taxon>Asterales</taxon>
        <taxon>Asteraceae</taxon>
        <taxon>Asteroideae</taxon>
        <taxon>Anthemideae</taxon>
        <taxon>Anthemidinae</taxon>
        <taxon>Tanacetum</taxon>
    </lineage>
</organism>
<gene>
    <name evidence="1" type="ORF">Tco_1091630</name>
</gene>
<name>A0ABQ5I9X6_9ASTR</name>
<dbReference type="Proteomes" id="UP001151760">
    <property type="component" value="Unassembled WGS sequence"/>
</dbReference>
<proteinExistence type="predicted"/>
<reference evidence="1" key="1">
    <citation type="journal article" date="2022" name="Int. J. Mol. Sci.">
        <title>Draft Genome of Tanacetum Coccineum: Genomic Comparison of Closely Related Tanacetum-Family Plants.</title>
        <authorList>
            <person name="Yamashiro T."/>
            <person name="Shiraishi A."/>
            <person name="Nakayama K."/>
            <person name="Satake H."/>
        </authorList>
    </citation>
    <scope>NUCLEOTIDE SEQUENCE</scope>
</reference>
<comment type="caution">
    <text evidence="1">The sequence shown here is derived from an EMBL/GenBank/DDBJ whole genome shotgun (WGS) entry which is preliminary data.</text>
</comment>
<protein>
    <submittedName>
        <fullName evidence="1">Uncharacterized protein</fullName>
    </submittedName>
</protein>
<sequence length="275" mass="30928">MKLYIRGKEHGKDLIDSVLNGAFQYGTVVEDGIPRTKIYEKLTDKEKIREECDIRANNIVLQGLLPDVYNIVNHHIQLSPIAQQLYNSHQQPLSYEALAHQQSYHSLAIHQTSMIPQQAYQSPTVQQQPQAMFPQLDSGLDVPSFLLSDDPIASINKAMTFMSTSITLRYPSTNNQLRTSSNPRNQATIQDGRLDFLADPRVAQGLETQTTLPINAAFQTDDLDTFDSDCDEAPFARAVLMANLSIYDSDVLSEVPISENSQDNYVLDQCVQEMY</sequence>
<dbReference type="EMBL" id="BQNB010020453">
    <property type="protein sequence ID" value="GJT96112.1"/>
    <property type="molecule type" value="Genomic_DNA"/>
</dbReference>